<feature type="transmembrane region" description="Helical" evidence="1">
    <location>
        <begin position="164"/>
        <end position="186"/>
    </location>
</feature>
<keyword evidence="1" id="KW-0812">Transmembrane</keyword>
<evidence type="ECO:0000313" key="2">
    <source>
        <dbReference type="EMBL" id="NYJ01304.1"/>
    </source>
</evidence>
<feature type="transmembrane region" description="Helical" evidence="1">
    <location>
        <begin position="125"/>
        <end position="144"/>
    </location>
</feature>
<proteinExistence type="predicted"/>
<feature type="transmembrane region" description="Helical" evidence="1">
    <location>
        <begin position="12"/>
        <end position="35"/>
    </location>
</feature>
<sequence length="204" mass="21534">MARRFNPSTFFARGLLGVVVLSGAVGLVLAVYNIVTRGTVGRDVEIGPKREYGGDAVSVAEGAWVRWRYDGNAGLDDPSVGLVLINELPNLLLGGALLTAAWAVFLVVIDVELRLPFRSTSVRNLRVAAVAVASAAVLHPVLSTVADLGVFHAAAVGESGHPRILLVGAWFENIPWFLVAALLAAFGQAFGEGRRLAHDTEGLV</sequence>
<dbReference type="RefSeq" id="WP_179667802.1">
    <property type="nucleotide sequence ID" value="NZ_JACCFP010000001.1"/>
</dbReference>
<dbReference type="EMBL" id="JACCFP010000001">
    <property type="protein sequence ID" value="NYJ01304.1"/>
    <property type="molecule type" value="Genomic_DNA"/>
</dbReference>
<organism evidence="2 3">
    <name type="scientific">Nocardioides thalensis</name>
    <dbReference type="NCBI Taxonomy" id="1914755"/>
    <lineage>
        <taxon>Bacteria</taxon>
        <taxon>Bacillati</taxon>
        <taxon>Actinomycetota</taxon>
        <taxon>Actinomycetes</taxon>
        <taxon>Propionibacteriales</taxon>
        <taxon>Nocardioidaceae</taxon>
        <taxon>Nocardioides</taxon>
    </lineage>
</organism>
<evidence type="ECO:0008006" key="4">
    <source>
        <dbReference type="Google" id="ProtNLM"/>
    </source>
</evidence>
<comment type="caution">
    <text evidence="2">The sequence shown here is derived from an EMBL/GenBank/DDBJ whole genome shotgun (WGS) entry which is preliminary data.</text>
</comment>
<keyword evidence="1" id="KW-1133">Transmembrane helix</keyword>
<evidence type="ECO:0000313" key="3">
    <source>
        <dbReference type="Proteomes" id="UP000530424"/>
    </source>
</evidence>
<dbReference type="Proteomes" id="UP000530424">
    <property type="component" value="Unassembled WGS sequence"/>
</dbReference>
<keyword evidence="1" id="KW-0472">Membrane</keyword>
<dbReference type="AlphaFoldDB" id="A0A853C1W8"/>
<keyword evidence="3" id="KW-1185">Reference proteome</keyword>
<gene>
    <name evidence="2" type="ORF">HNR19_002002</name>
</gene>
<name>A0A853C1W8_9ACTN</name>
<accession>A0A853C1W8</accession>
<evidence type="ECO:0000256" key="1">
    <source>
        <dbReference type="SAM" id="Phobius"/>
    </source>
</evidence>
<protein>
    <recommendedName>
        <fullName evidence="4">DUF2975 domain-containing protein</fullName>
    </recommendedName>
</protein>
<feature type="transmembrane region" description="Helical" evidence="1">
    <location>
        <begin position="91"/>
        <end position="113"/>
    </location>
</feature>
<reference evidence="2 3" key="1">
    <citation type="submission" date="2020-07" db="EMBL/GenBank/DDBJ databases">
        <title>Sequencing the genomes of 1000 actinobacteria strains.</title>
        <authorList>
            <person name="Klenk H.-P."/>
        </authorList>
    </citation>
    <scope>NUCLEOTIDE SEQUENCE [LARGE SCALE GENOMIC DNA]</scope>
    <source>
        <strain evidence="2 3">DSM 103833</strain>
    </source>
</reference>